<protein>
    <submittedName>
        <fullName evidence="2">Uncharacterized protein</fullName>
    </submittedName>
</protein>
<keyword evidence="1" id="KW-0472">Membrane</keyword>
<evidence type="ECO:0000313" key="2">
    <source>
        <dbReference type="EMBL" id="BBX20622.1"/>
    </source>
</evidence>
<name>A0AAD1MDU9_9MYCO</name>
<accession>A0AAD1MDU9</accession>
<keyword evidence="1" id="KW-0812">Transmembrane</keyword>
<organism evidence="2 3">
    <name type="scientific">Mycolicibacter terrae</name>
    <dbReference type="NCBI Taxonomy" id="1788"/>
    <lineage>
        <taxon>Bacteria</taxon>
        <taxon>Bacillati</taxon>
        <taxon>Actinomycetota</taxon>
        <taxon>Actinomycetes</taxon>
        <taxon>Mycobacteriales</taxon>
        <taxon>Mycobacteriaceae</taxon>
        <taxon>Mycolicibacter</taxon>
    </lineage>
</organism>
<proteinExistence type="predicted"/>
<reference evidence="2 3" key="1">
    <citation type="journal article" date="2019" name="Emerg. Microbes Infect.">
        <title>Comprehensive subspecies identification of 175 nontuberculous mycobacteria species based on 7547 genomic profiles.</title>
        <authorList>
            <person name="Matsumoto Y."/>
            <person name="Kinjo T."/>
            <person name="Motooka D."/>
            <person name="Nabeya D."/>
            <person name="Jung N."/>
            <person name="Uechi K."/>
            <person name="Horii T."/>
            <person name="Iida T."/>
            <person name="Fujita J."/>
            <person name="Nakamura S."/>
        </authorList>
    </citation>
    <scope>NUCLEOTIDE SEQUENCE [LARGE SCALE GENOMIC DNA]</scope>
    <source>
        <strain evidence="2 3">JCM 12143</strain>
    </source>
</reference>
<dbReference type="EMBL" id="AP022564">
    <property type="protein sequence ID" value="BBX20622.1"/>
    <property type="molecule type" value="Genomic_DNA"/>
</dbReference>
<keyword evidence="3" id="KW-1185">Reference proteome</keyword>
<sequence length="93" mass="9688">MGLSFDASVAELPGSAAADDWFGSLFYTPLHDLGQQFILSPFGAEVSSFVNMFGFGQVLIGNGVDGVDGGRWLMLLVGLVVCGSAMVVLVVLC</sequence>
<evidence type="ECO:0000313" key="3">
    <source>
        <dbReference type="Proteomes" id="UP000467636"/>
    </source>
</evidence>
<keyword evidence="1" id="KW-1133">Transmembrane helix</keyword>
<evidence type="ECO:0000256" key="1">
    <source>
        <dbReference type="SAM" id="Phobius"/>
    </source>
</evidence>
<feature type="transmembrane region" description="Helical" evidence="1">
    <location>
        <begin position="72"/>
        <end position="92"/>
    </location>
</feature>
<gene>
    <name evidence="2" type="ORF">MTER_00330</name>
</gene>
<dbReference type="AlphaFoldDB" id="A0AAD1MDU9"/>
<dbReference type="Proteomes" id="UP000467636">
    <property type="component" value="Chromosome"/>
</dbReference>